<dbReference type="CDD" id="cd00995">
    <property type="entry name" value="PBP2_NikA_DppA_OppA_like"/>
    <property type="match status" value="1"/>
</dbReference>
<comment type="caution">
    <text evidence="4">The sequence shown here is derived from an EMBL/GenBank/DDBJ whole genome shotgun (WGS) entry which is preliminary data.</text>
</comment>
<dbReference type="GO" id="GO:1904680">
    <property type="term" value="F:peptide transmembrane transporter activity"/>
    <property type="evidence" value="ECO:0007669"/>
    <property type="project" value="TreeGrafter"/>
</dbReference>
<dbReference type="PROSITE" id="PS51257">
    <property type="entry name" value="PROKAR_LIPOPROTEIN"/>
    <property type="match status" value="1"/>
</dbReference>
<keyword evidence="1 2" id="KW-0732">Signal</keyword>
<evidence type="ECO:0000259" key="3">
    <source>
        <dbReference type="Pfam" id="PF00496"/>
    </source>
</evidence>
<proteinExistence type="predicted"/>
<dbReference type="PANTHER" id="PTHR30290:SF38">
    <property type="entry name" value="D,D-DIPEPTIDE-BINDING PERIPLASMIC PROTEIN DDPA-RELATED"/>
    <property type="match status" value="1"/>
</dbReference>
<dbReference type="GO" id="GO:0042597">
    <property type="term" value="C:periplasmic space"/>
    <property type="evidence" value="ECO:0007669"/>
    <property type="project" value="UniProtKB-ARBA"/>
</dbReference>
<dbReference type="EMBL" id="MWQN01000001">
    <property type="protein sequence ID" value="OPC83728.1"/>
    <property type="molecule type" value="Genomic_DNA"/>
</dbReference>
<feature type="chain" id="PRO_5012707421" description="Solute-binding protein family 5 domain-containing protein" evidence="2">
    <location>
        <begin position="27"/>
        <end position="517"/>
    </location>
</feature>
<evidence type="ECO:0000313" key="4">
    <source>
        <dbReference type="EMBL" id="OPC83728.1"/>
    </source>
</evidence>
<evidence type="ECO:0000313" key="5">
    <source>
        <dbReference type="Proteomes" id="UP000190037"/>
    </source>
</evidence>
<dbReference type="InterPro" id="IPR030678">
    <property type="entry name" value="Peptide/Ni-bd"/>
</dbReference>
<dbReference type="GO" id="GO:0043190">
    <property type="term" value="C:ATP-binding cassette (ABC) transporter complex"/>
    <property type="evidence" value="ECO:0007669"/>
    <property type="project" value="InterPro"/>
</dbReference>
<feature type="signal peptide" evidence="2">
    <location>
        <begin position="1"/>
        <end position="26"/>
    </location>
</feature>
<protein>
    <recommendedName>
        <fullName evidence="3">Solute-binding protein family 5 domain-containing protein</fullName>
    </recommendedName>
</protein>
<name>A0A1T3P3Q1_9ACTN</name>
<dbReference type="InterPro" id="IPR000914">
    <property type="entry name" value="SBP_5_dom"/>
</dbReference>
<dbReference type="SUPFAM" id="SSF53850">
    <property type="entry name" value="Periplasmic binding protein-like II"/>
    <property type="match status" value="1"/>
</dbReference>
<dbReference type="Pfam" id="PF00496">
    <property type="entry name" value="SBP_bac_5"/>
    <property type="match status" value="1"/>
</dbReference>
<accession>A0A1T3P3Q1</accession>
<dbReference type="InterPro" id="IPR039424">
    <property type="entry name" value="SBP_5"/>
</dbReference>
<feature type="domain" description="Solute-binding protein family 5" evidence="3">
    <location>
        <begin position="84"/>
        <end position="437"/>
    </location>
</feature>
<reference evidence="4 5" key="1">
    <citation type="submission" date="2017-03" db="EMBL/GenBank/DDBJ databases">
        <title>Draft genome sequence of Streptomyces scabrisporus NF3, endophyte isolated from Amphipterygium adstringens.</title>
        <authorList>
            <person name="Vazquez M."/>
            <person name="Ceapa C.D."/>
            <person name="Rodriguez Luna D."/>
            <person name="Sanchez Esquivel S."/>
        </authorList>
    </citation>
    <scope>NUCLEOTIDE SEQUENCE [LARGE SCALE GENOMIC DNA]</scope>
    <source>
        <strain evidence="4 5">NF3</strain>
    </source>
</reference>
<gene>
    <name evidence="4" type="ORF">B4N89_24810</name>
</gene>
<dbReference type="GO" id="GO:0015833">
    <property type="term" value="P:peptide transport"/>
    <property type="evidence" value="ECO:0007669"/>
    <property type="project" value="TreeGrafter"/>
</dbReference>
<evidence type="ECO:0000256" key="1">
    <source>
        <dbReference type="ARBA" id="ARBA00022729"/>
    </source>
</evidence>
<dbReference type="Proteomes" id="UP000190037">
    <property type="component" value="Unassembled WGS sequence"/>
</dbReference>
<dbReference type="PIRSF" id="PIRSF002741">
    <property type="entry name" value="MppA"/>
    <property type="match status" value="1"/>
</dbReference>
<organism evidence="4 5">
    <name type="scientific">Embleya scabrispora</name>
    <dbReference type="NCBI Taxonomy" id="159449"/>
    <lineage>
        <taxon>Bacteria</taxon>
        <taxon>Bacillati</taxon>
        <taxon>Actinomycetota</taxon>
        <taxon>Actinomycetes</taxon>
        <taxon>Kitasatosporales</taxon>
        <taxon>Streptomycetaceae</taxon>
        <taxon>Embleya</taxon>
    </lineage>
</organism>
<evidence type="ECO:0000256" key="2">
    <source>
        <dbReference type="SAM" id="SignalP"/>
    </source>
</evidence>
<keyword evidence="5" id="KW-1185">Reference proteome</keyword>
<dbReference type="Gene3D" id="3.40.190.10">
    <property type="entry name" value="Periplasmic binding protein-like II"/>
    <property type="match status" value="1"/>
</dbReference>
<dbReference type="PANTHER" id="PTHR30290">
    <property type="entry name" value="PERIPLASMIC BINDING COMPONENT OF ABC TRANSPORTER"/>
    <property type="match status" value="1"/>
</dbReference>
<dbReference type="OrthoDB" id="9801912at2"/>
<sequence length="517" mass="56225">MRSVLPRRPALVAALLGLTLTTAACGADSTAGGSSRGAMTVLVTQEARSLDPIVASLSQITGGTQAAAVFDVLLWIDPKTGRAMPQLAESATAAEGGRVWTMRLRPDLRFSDGTPLDAEAVKFNWERHADPANKSLQARVVAGIGISVADSRTVRVTLPAPNAHFDKVIAHNLAFIGSPTAIRADPKGFGAKPVGAGPYRLESWVRDQQMVFKRNPKYWQVGSRPPLKELILKPVVDQSQRLAMLNADQAQVLTTAQAKLMGDARKAGLPVVTEGKSGGFMTLFNTARPPFDDPRARRAFALIMDPAARTKVVTDDAGKPLSTFLRPGSDFVASDAPLPANNRVEAQRLLDALAAEGKPLNFTYSTYNSPGSHVTAEYWLAQIATMRNIGMRTEFLEGTQYLQKVQIQRQFDAGEFVLSFDDPEPVLYNFLHSKGQDNHMQWKNPAVDGALERARATTDPEVRRAAYAEVQRALAQDVPMFAYEQAFTAAIRAKNVKVVDLTVFEDGLIMFDRLGLA</sequence>
<dbReference type="STRING" id="159449.B4N89_24810"/>
<dbReference type="RefSeq" id="WP_078978024.1">
    <property type="nucleotide sequence ID" value="NZ_MWQN01000001.1"/>
</dbReference>
<dbReference type="AlphaFoldDB" id="A0A1T3P3Q1"/>
<dbReference type="Gene3D" id="3.10.105.10">
    <property type="entry name" value="Dipeptide-binding Protein, Domain 3"/>
    <property type="match status" value="1"/>
</dbReference>